<evidence type="ECO:0000256" key="1">
    <source>
        <dbReference type="SAM" id="Phobius"/>
    </source>
</evidence>
<gene>
    <name evidence="2" type="ORF">MtrunA17_Chr7g0242091</name>
</gene>
<dbReference type="AlphaFoldDB" id="A0A396H102"/>
<keyword evidence="1" id="KW-0812">Transmembrane</keyword>
<keyword evidence="1" id="KW-1133">Transmembrane helix</keyword>
<feature type="transmembrane region" description="Helical" evidence="1">
    <location>
        <begin position="537"/>
        <end position="561"/>
    </location>
</feature>
<organism evidence="2">
    <name type="scientific">Medicago truncatula</name>
    <name type="common">Barrel medic</name>
    <name type="synonym">Medicago tribuloides</name>
    <dbReference type="NCBI Taxonomy" id="3880"/>
    <lineage>
        <taxon>Eukaryota</taxon>
        <taxon>Viridiplantae</taxon>
        <taxon>Streptophyta</taxon>
        <taxon>Embryophyta</taxon>
        <taxon>Tracheophyta</taxon>
        <taxon>Spermatophyta</taxon>
        <taxon>Magnoliopsida</taxon>
        <taxon>eudicotyledons</taxon>
        <taxon>Gunneridae</taxon>
        <taxon>Pentapetalae</taxon>
        <taxon>rosids</taxon>
        <taxon>fabids</taxon>
        <taxon>Fabales</taxon>
        <taxon>Fabaceae</taxon>
        <taxon>Papilionoideae</taxon>
        <taxon>50 kb inversion clade</taxon>
        <taxon>NPAAA clade</taxon>
        <taxon>Hologalegina</taxon>
        <taxon>IRL clade</taxon>
        <taxon>Trifolieae</taxon>
        <taxon>Medicago</taxon>
    </lineage>
</organism>
<dbReference type="Gramene" id="rna40912">
    <property type="protein sequence ID" value="RHN46428.1"/>
    <property type="gene ID" value="gene40912"/>
</dbReference>
<keyword evidence="1" id="KW-0472">Membrane</keyword>
<dbReference type="Proteomes" id="UP000265566">
    <property type="component" value="Chromosome 7"/>
</dbReference>
<sequence>MAIIIWSSLTSQQPFDIPKIVELHSMANQTRKTEWLNSIITLIESVDYDYVQSCSISVVPEGLKKWNEDAYIPRKVSIGPQFMGWREDLLLIEEVKLRCMLSLIHRGAGAARESLKKCSEAVWELDEKVRASYVTSLKFEQQELAKIMLLDGCFLLELLISKSEGSKGLNSRLKSRLKPSGPAAEVLKDDDVLSDLMLLENQIPILVLHELFQTLFPNVLELDRAKKMQIMEDASTSHQEKHKRIEKLKKETRANKINDLALTVLGYSSIQLPCLHAPHILDLVHFFVNTGTGERETEGEGNNHVLIEDGVVNTESKKLKLKSCALSLQAAGVSFKVLEDRDEAISCFDLMRNYFRGVLVRLRNIIFNTEQVDVAVREVKGLDFNFKFRMGKLEIAQLHITETTKAKWRNVIVWEHHKKNGKSSSSSTQSLTSPIGKFTSSALIFHGLICCSADVIFLKEKKIIVDHTKMSNGELKEFFRTMSFGVDPGIVDSSYVQLVNELNNYSDVFFILRILKLSWHFSICCLERLIKFLKEDYNFVAALLALLSVVQTVYALLAYYLSK</sequence>
<accession>A0A396H102</accession>
<proteinExistence type="predicted"/>
<evidence type="ECO:0008006" key="3">
    <source>
        <dbReference type="Google" id="ProtNLM"/>
    </source>
</evidence>
<name>A0A396H102_MEDTR</name>
<comment type="caution">
    <text evidence="2">The sequence shown here is derived from an EMBL/GenBank/DDBJ whole genome shotgun (WGS) entry which is preliminary data.</text>
</comment>
<dbReference type="PANTHER" id="PTHR31170:SF20">
    <property type="entry name" value="DUF247 DOMAIN PROTEIN"/>
    <property type="match status" value="1"/>
</dbReference>
<dbReference type="PANTHER" id="PTHR31170">
    <property type="entry name" value="BNAC04G53230D PROTEIN"/>
    <property type="match status" value="1"/>
</dbReference>
<dbReference type="Pfam" id="PF03140">
    <property type="entry name" value="DUF247"/>
    <property type="match status" value="1"/>
</dbReference>
<dbReference type="InterPro" id="IPR004158">
    <property type="entry name" value="DUF247_pln"/>
</dbReference>
<protein>
    <recommendedName>
        <fullName evidence="3">DUF247 domain protein</fullName>
    </recommendedName>
</protein>
<dbReference type="EMBL" id="PSQE01000007">
    <property type="protein sequence ID" value="RHN46428.1"/>
    <property type="molecule type" value="Genomic_DNA"/>
</dbReference>
<reference evidence="2" key="1">
    <citation type="journal article" date="2018" name="Nat. Plants">
        <title>Whole-genome landscape of Medicago truncatula symbiotic genes.</title>
        <authorList>
            <person name="Pecrix Y."/>
            <person name="Gamas P."/>
            <person name="Carrere S."/>
        </authorList>
    </citation>
    <scope>NUCLEOTIDE SEQUENCE</scope>
    <source>
        <tissue evidence="2">Leaves</tissue>
    </source>
</reference>
<evidence type="ECO:0000313" key="2">
    <source>
        <dbReference type="EMBL" id="RHN46428.1"/>
    </source>
</evidence>